<dbReference type="InterPro" id="IPR052599">
    <property type="entry name" value="SLC43A_AATransporter"/>
</dbReference>
<comment type="similarity">
    <text evidence="2">Belongs to the SLC43A transporter (TC 2.A.1.44) family.</text>
</comment>
<keyword evidence="9" id="KW-1185">Reference proteome</keyword>
<reference evidence="8 9" key="1">
    <citation type="journal article" date="2021" name="DNA Res.">
        <title>Genome analysis of Candida subhashii reveals its hybrid nature and dual mitochondrial genome conformations.</title>
        <authorList>
            <person name="Mixao V."/>
            <person name="Hegedusova E."/>
            <person name="Saus E."/>
            <person name="Pryszcz L.P."/>
            <person name="Cillingova A."/>
            <person name="Nosek J."/>
            <person name="Gabaldon T."/>
        </authorList>
    </citation>
    <scope>NUCLEOTIDE SEQUENCE [LARGE SCALE GENOMIC DNA]</scope>
    <source>
        <strain evidence="8 9">CBS 10753</strain>
    </source>
</reference>
<evidence type="ECO:0000256" key="6">
    <source>
        <dbReference type="ARBA" id="ARBA00023136"/>
    </source>
</evidence>
<evidence type="ECO:0000256" key="5">
    <source>
        <dbReference type="ARBA" id="ARBA00022989"/>
    </source>
</evidence>
<evidence type="ECO:0000313" key="8">
    <source>
        <dbReference type="EMBL" id="KAG7664286.1"/>
    </source>
</evidence>
<feature type="transmembrane region" description="Helical" evidence="7">
    <location>
        <begin position="379"/>
        <end position="398"/>
    </location>
</feature>
<feature type="transmembrane region" description="Helical" evidence="7">
    <location>
        <begin position="429"/>
        <end position="449"/>
    </location>
</feature>
<dbReference type="RefSeq" id="XP_049264518.1">
    <property type="nucleotide sequence ID" value="XM_049405927.1"/>
</dbReference>
<organism evidence="8 9">
    <name type="scientific">[Candida] subhashii</name>
    <dbReference type="NCBI Taxonomy" id="561895"/>
    <lineage>
        <taxon>Eukaryota</taxon>
        <taxon>Fungi</taxon>
        <taxon>Dikarya</taxon>
        <taxon>Ascomycota</taxon>
        <taxon>Saccharomycotina</taxon>
        <taxon>Pichiomycetes</taxon>
        <taxon>Debaryomycetaceae</taxon>
        <taxon>Spathaspora</taxon>
    </lineage>
</organism>
<feature type="transmembrane region" description="Helical" evidence="7">
    <location>
        <begin position="107"/>
        <end position="125"/>
    </location>
</feature>
<feature type="transmembrane region" description="Helical" evidence="7">
    <location>
        <begin position="168"/>
        <end position="189"/>
    </location>
</feature>
<gene>
    <name evidence="8" type="ORF">J8A68_002201</name>
</gene>
<feature type="transmembrane region" description="Helical" evidence="7">
    <location>
        <begin position="404"/>
        <end position="422"/>
    </location>
</feature>
<protein>
    <recommendedName>
        <fullName evidence="10">Protein FMP42</fullName>
    </recommendedName>
</protein>
<comment type="caution">
    <text evidence="8">The sequence shown here is derived from an EMBL/GenBank/DDBJ whole genome shotgun (WGS) entry which is preliminary data.</text>
</comment>
<proteinExistence type="inferred from homology"/>
<keyword evidence="5 7" id="KW-1133">Transmembrane helix</keyword>
<evidence type="ECO:0000256" key="2">
    <source>
        <dbReference type="ARBA" id="ARBA00006595"/>
    </source>
</evidence>
<dbReference type="EMBL" id="JAGSYN010000100">
    <property type="protein sequence ID" value="KAG7664286.1"/>
    <property type="molecule type" value="Genomic_DNA"/>
</dbReference>
<comment type="subcellular location">
    <subcellularLocation>
        <location evidence="1">Membrane</location>
        <topology evidence="1">Multi-pass membrane protein</topology>
    </subcellularLocation>
</comment>
<feature type="transmembrane region" description="Helical" evidence="7">
    <location>
        <begin position="137"/>
        <end position="156"/>
    </location>
</feature>
<evidence type="ECO:0000256" key="4">
    <source>
        <dbReference type="ARBA" id="ARBA00022692"/>
    </source>
</evidence>
<evidence type="ECO:0008006" key="10">
    <source>
        <dbReference type="Google" id="ProtNLM"/>
    </source>
</evidence>
<dbReference type="GO" id="GO:0022857">
    <property type="term" value="F:transmembrane transporter activity"/>
    <property type="evidence" value="ECO:0007669"/>
    <property type="project" value="InterPro"/>
</dbReference>
<evidence type="ECO:0000256" key="1">
    <source>
        <dbReference type="ARBA" id="ARBA00004141"/>
    </source>
</evidence>
<dbReference type="PANTHER" id="PTHR20772:SF2">
    <property type="entry name" value="PROTEIN FMP42"/>
    <property type="match status" value="1"/>
</dbReference>
<feature type="transmembrane region" description="Helical" evidence="7">
    <location>
        <begin position="469"/>
        <end position="491"/>
    </location>
</feature>
<feature type="transmembrane region" description="Helical" evidence="7">
    <location>
        <begin position="201"/>
        <end position="219"/>
    </location>
</feature>
<dbReference type="InterPro" id="IPR011701">
    <property type="entry name" value="MFS"/>
</dbReference>
<sequence>MHSFEVPSSKRLLQCGCAIFWCLLAGGPIFGFAALKPVLINEQIYEDVCYSNSSTDIMIISNNYNKVVAKCMEQDLKLNFMFTVAAMLTNVTALLIGRILDIYGPKVCGLIGSALLYLACFSFIFSKKVTFIDPYLIGYGLLALGGPFVYISSFQLSNSFPKKSGTILALISGAFDASSAIFLIYRIIYTNSKGTFTLEKFFGVYLIVPTFITILEIFIMPTESYHTSPNNTLCINDQENVGHAISPPSSGSEITSLLEPSSNPMPHHDSLGDSLMQPYAEEGEEILVVNSGGIFGILHGYSWQYQLRTYWFILICLFSIIQMLRLNYFVATIGTQYHYLFGSVQSAEKINKFFDIALPLGGLLSIPFIGIFLDHYSTVVVLTWLVAMSLIIGILGLFSDYTLAVFGICLFVAFRPFFYTTISDYCAKVFGFETFGTVYGTIICISGIFNYSQTWFDEITHVTFDMNPFPVNILFIVMTGVIGVIMVLYVTSQAKEYNARKIQLDQQSL</sequence>
<dbReference type="OrthoDB" id="330047at2759"/>
<feature type="transmembrane region" description="Helical" evidence="7">
    <location>
        <begin position="80"/>
        <end position="100"/>
    </location>
</feature>
<feature type="transmembrane region" description="Helical" evidence="7">
    <location>
        <begin position="310"/>
        <end position="333"/>
    </location>
</feature>
<feature type="transmembrane region" description="Helical" evidence="7">
    <location>
        <begin position="353"/>
        <end position="372"/>
    </location>
</feature>
<keyword evidence="3" id="KW-0813">Transport</keyword>
<feature type="transmembrane region" description="Helical" evidence="7">
    <location>
        <begin position="12"/>
        <end position="35"/>
    </location>
</feature>
<dbReference type="PANTHER" id="PTHR20772">
    <property type="entry name" value="PROTEIN FMP42"/>
    <property type="match status" value="1"/>
</dbReference>
<keyword evidence="6 7" id="KW-0472">Membrane</keyword>
<dbReference type="Pfam" id="PF07690">
    <property type="entry name" value="MFS_1"/>
    <property type="match status" value="1"/>
</dbReference>
<accession>A0A8J5QPJ5</accession>
<dbReference type="AlphaFoldDB" id="A0A8J5QPJ5"/>
<name>A0A8J5QPJ5_9ASCO</name>
<evidence type="ECO:0000256" key="3">
    <source>
        <dbReference type="ARBA" id="ARBA00022448"/>
    </source>
</evidence>
<evidence type="ECO:0000256" key="7">
    <source>
        <dbReference type="SAM" id="Phobius"/>
    </source>
</evidence>
<dbReference type="GO" id="GO:0000329">
    <property type="term" value="C:fungal-type vacuole membrane"/>
    <property type="evidence" value="ECO:0007669"/>
    <property type="project" value="TreeGrafter"/>
</dbReference>
<evidence type="ECO:0000313" key="9">
    <source>
        <dbReference type="Proteomes" id="UP000694255"/>
    </source>
</evidence>
<keyword evidence="4 7" id="KW-0812">Transmembrane</keyword>
<dbReference type="Proteomes" id="UP000694255">
    <property type="component" value="Unassembled WGS sequence"/>
</dbReference>
<dbReference type="GeneID" id="73469002"/>